<evidence type="ECO:0000259" key="2">
    <source>
        <dbReference type="SMART" id="SM00749"/>
    </source>
</evidence>
<protein>
    <submittedName>
        <fullName evidence="3">Hyperosmotically inducible protein</fullName>
    </submittedName>
</protein>
<dbReference type="Proteomes" id="UP000198870">
    <property type="component" value="Unassembled WGS sequence"/>
</dbReference>
<feature type="region of interest" description="Disordered" evidence="1">
    <location>
        <begin position="229"/>
        <end position="252"/>
    </location>
</feature>
<organism evidence="3 4">
    <name type="scientific">Desulfoluna spongiiphila</name>
    <dbReference type="NCBI Taxonomy" id="419481"/>
    <lineage>
        <taxon>Bacteria</taxon>
        <taxon>Pseudomonadati</taxon>
        <taxon>Thermodesulfobacteriota</taxon>
        <taxon>Desulfobacteria</taxon>
        <taxon>Desulfobacterales</taxon>
        <taxon>Desulfolunaceae</taxon>
        <taxon>Desulfoluna</taxon>
    </lineage>
</organism>
<reference evidence="3 4" key="1">
    <citation type="submission" date="2016-10" db="EMBL/GenBank/DDBJ databases">
        <authorList>
            <person name="de Groot N.N."/>
        </authorList>
    </citation>
    <scope>NUCLEOTIDE SEQUENCE [LARGE SCALE GENOMIC DNA]</scope>
    <source>
        <strain evidence="3 4">AA1</strain>
    </source>
</reference>
<dbReference type="InterPro" id="IPR014004">
    <property type="entry name" value="Transpt-assoc_nodulatn_dom_bac"/>
</dbReference>
<sequence>MRYPAAPPFCGACMKRYVTLTVLGLLLLASCSVGSAIRSGARTVYKTAVDERSIKHILNDKKLTALLMEEILADDVTMVLDVSAKCYYGYPFIVGQCDTLAEAERLVAIAREVTGKPPVPYILKKGDERFCTLADNLRITTELNARLVADSAVFSTNIFVKSVQCHAVLLGVVSSDRAMQAAEYHARHTPGVKKVRSFLVATGTGRSWEAVMDAIAEMTMKEDEELITEDQPEALDPLPPVMVPEETAPPVP</sequence>
<evidence type="ECO:0000256" key="1">
    <source>
        <dbReference type="SAM" id="MobiDB-lite"/>
    </source>
</evidence>
<name>A0A1G5E8V4_9BACT</name>
<keyword evidence="4" id="KW-1185">Reference proteome</keyword>
<dbReference type="InterPro" id="IPR007055">
    <property type="entry name" value="BON_dom"/>
</dbReference>
<proteinExistence type="predicted"/>
<accession>A0A1G5E8V4</accession>
<evidence type="ECO:0000313" key="4">
    <source>
        <dbReference type="Proteomes" id="UP000198870"/>
    </source>
</evidence>
<dbReference type="EMBL" id="FMUX01000005">
    <property type="protein sequence ID" value="SCY23140.1"/>
    <property type="molecule type" value="Genomic_DNA"/>
</dbReference>
<dbReference type="SMART" id="SM00749">
    <property type="entry name" value="BON"/>
    <property type="match status" value="1"/>
</dbReference>
<feature type="compositionally biased region" description="Pro residues" evidence="1">
    <location>
        <begin position="237"/>
        <end position="252"/>
    </location>
</feature>
<dbReference type="Pfam" id="PF04972">
    <property type="entry name" value="BON"/>
    <property type="match status" value="1"/>
</dbReference>
<dbReference type="STRING" id="419481.SAMN05216233_105228"/>
<feature type="domain" description="Transport-associated and nodulation" evidence="2">
    <location>
        <begin position="140"/>
        <end position="203"/>
    </location>
</feature>
<evidence type="ECO:0000313" key="3">
    <source>
        <dbReference type="EMBL" id="SCY23140.1"/>
    </source>
</evidence>
<dbReference type="AlphaFoldDB" id="A0A1G5E8V4"/>
<gene>
    <name evidence="3" type="ORF">SAMN05216233_105228</name>
</gene>